<dbReference type="PANTHER" id="PTHR44688">
    <property type="entry name" value="DNA-BINDING TRANSCRIPTIONAL ACTIVATOR DEVR_DOSR"/>
    <property type="match status" value="1"/>
</dbReference>
<evidence type="ECO:0000256" key="2">
    <source>
        <dbReference type="ARBA" id="ARBA00023125"/>
    </source>
</evidence>
<evidence type="ECO:0000256" key="1">
    <source>
        <dbReference type="ARBA" id="ARBA00023015"/>
    </source>
</evidence>
<keyword evidence="1" id="KW-0805">Transcription regulation</keyword>
<gene>
    <name evidence="5" type="ORF">NOCA1120321</name>
</gene>
<dbReference type="PROSITE" id="PS50043">
    <property type="entry name" value="HTH_LUXR_2"/>
    <property type="match status" value="1"/>
</dbReference>
<dbReference type="GO" id="GO:0003677">
    <property type="term" value="F:DNA binding"/>
    <property type="evidence" value="ECO:0007669"/>
    <property type="project" value="UniProtKB-KW"/>
</dbReference>
<dbReference type="SUPFAM" id="SSF46894">
    <property type="entry name" value="C-terminal effector domain of the bipartite response regulators"/>
    <property type="match status" value="1"/>
</dbReference>
<dbReference type="Gene3D" id="3.40.50.2300">
    <property type="match status" value="1"/>
</dbReference>
<name>A0A2P2C4V0_9ZZZZ</name>
<dbReference type="InterPro" id="IPR000792">
    <property type="entry name" value="Tscrpt_reg_LuxR_C"/>
</dbReference>
<proteinExistence type="predicted"/>
<evidence type="ECO:0000313" key="5">
    <source>
        <dbReference type="EMBL" id="CUR57014.1"/>
    </source>
</evidence>
<dbReference type="SMART" id="SM00421">
    <property type="entry name" value="HTH_LUXR"/>
    <property type="match status" value="1"/>
</dbReference>
<dbReference type="AlphaFoldDB" id="A0A2P2C4V0"/>
<protein>
    <recommendedName>
        <fullName evidence="4">HTH luxR-type domain-containing protein</fullName>
    </recommendedName>
</protein>
<dbReference type="Pfam" id="PF00196">
    <property type="entry name" value="GerE"/>
    <property type="match status" value="1"/>
</dbReference>
<accession>A0A2P2C4V0</accession>
<keyword evidence="3" id="KW-0804">Transcription</keyword>
<dbReference type="PANTHER" id="PTHR44688:SF16">
    <property type="entry name" value="DNA-BINDING TRANSCRIPTIONAL ACTIVATOR DEVR_DOSR"/>
    <property type="match status" value="1"/>
</dbReference>
<evidence type="ECO:0000259" key="4">
    <source>
        <dbReference type="PROSITE" id="PS50043"/>
    </source>
</evidence>
<dbReference type="GO" id="GO:0006355">
    <property type="term" value="P:regulation of DNA-templated transcription"/>
    <property type="evidence" value="ECO:0007669"/>
    <property type="project" value="InterPro"/>
</dbReference>
<dbReference type="PRINTS" id="PR00038">
    <property type="entry name" value="HTHLUXR"/>
</dbReference>
<organism evidence="5">
    <name type="scientific">metagenome</name>
    <dbReference type="NCBI Taxonomy" id="256318"/>
    <lineage>
        <taxon>unclassified sequences</taxon>
        <taxon>metagenomes</taxon>
    </lineage>
</organism>
<evidence type="ECO:0000256" key="3">
    <source>
        <dbReference type="ARBA" id="ARBA00023163"/>
    </source>
</evidence>
<feature type="domain" description="HTH luxR-type" evidence="4">
    <location>
        <begin position="165"/>
        <end position="230"/>
    </location>
</feature>
<dbReference type="EMBL" id="CZKB01000004">
    <property type="protein sequence ID" value="CUR57014.1"/>
    <property type="molecule type" value="Genomic_DNA"/>
</dbReference>
<dbReference type="CDD" id="cd06170">
    <property type="entry name" value="LuxR_C_like"/>
    <property type="match status" value="1"/>
</dbReference>
<dbReference type="InterPro" id="IPR016032">
    <property type="entry name" value="Sig_transdc_resp-reg_C-effctor"/>
</dbReference>
<keyword evidence="2" id="KW-0238">DNA-binding</keyword>
<reference evidence="5" key="1">
    <citation type="submission" date="2015-08" db="EMBL/GenBank/DDBJ databases">
        <authorList>
            <person name="Babu N.S."/>
            <person name="Beckwith C.J."/>
            <person name="Beseler K.G."/>
            <person name="Brison A."/>
            <person name="Carone J.V."/>
            <person name="Caskin T.P."/>
            <person name="Diamond M."/>
            <person name="Durham M.E."/>
            <person name="Foxe J.M."/>
            <person name="Go M."/>
            <person name="Henderson B.A."/>
            <person name="Jones I.B."/>
            <person name="McGettigan J.A."/>
            <person name="Micheletti S.J."/>
            <person name="Nasrallah M.E."/>
            <person name="Ortiz D."/>
            <person name="Piller C.R."/>
            <person name="Privatt S.R."/>
            <person name="Schneider S.L."/>
            <person name="Sharp S."/>
            <person name="Smith T.C."/>
            <person name="Stanton J.D."/>
            <person name="Ullery H.E."/>
            <person name="Wilson R.J."/>
            <person name="Serrano M.G."/>
            <person name="Buck G."/>
            <person name="Lee V."/>
            <person name="Wang Y."/>
            <person name="Carvalho R."/>
            <person name="Voegtly L."/>
            <person name="Shi R."/>
            <person name="Duckworth R."/>
            <person name="Johnson A."/>
            <person name="Loviza R."/>
            <person name="Walstead R."/>
            <person name="Shah Z."/>
            <person name="Kiflezghi M."/>
            <person name="Wade K."/>
            <person name="Ball S.L."/>
            <person name="Bradley K.W."/>
            <person name="Asai D.J."/>
            <person name="Bowman C.A."/>
            <person name="Russell D.A."/>
            <person name="Pope W.H."/>
            <person name="Jacobs-Sera D."/>
            <person name="Hendrix R.W."/>
            <person name="Hatfull G.F."/>
        </authorList>
    </citation>
    <scope>NUCLEOTIDE SEQUENCE</scope>
</reference>
<sequence length="256" mass="27442">MGVSGRDRDDAPTPVSVGVPPWVVSPHLLVSQAVGAALGAEGVPVVVHAWETFVHEAEVAISQGATLHVVVILDALDSRGVREKITRLLALGDVRIAVVTAGPPAPWWGGLLEGDAVEVVSMATSVLQLARVVQRFASGERLMDLEKRAEMREAWAKALDRRQHLVQTVRTLTPQQLRVLELLSSGRRVREVAVLLGVTSGTVRSHVKTLRGKLGAKTQLEAVAMLRQVHEVGDGADLVPRPRAVAAASEEVPARR</sequence>